<accession>A0A542YJG3</accession>
<evidence type="ECO:0000313" key="3">
    <source>
        <dbReference type="EMBL" id="TQL48238.1"/>
    </source>
</evidence>
<dbReference type="EMBL" id="VFOM01000001">
    <property type="protein sequence ID" value="TQL48238.1"/>
    <property type="molecule type" value="Genomic_DNA"/>
</dbReference>
<protein>
    <submittedName>
        <fullName evidence="3">NADP-dependent 3-hydroxy acid dehydrogenase YdfG</fullName>
    </submittedName>
</protein>
<proteinExistence type="inferred from homology"/>
<evidence type="ECO:0000313" key="4">
    <source>
        <dbReference type="Proteomes" id="UP000317998"/>
    </source>
</evidence>
<sequence>MTDSLTHPDLSGRHILIPGGTGGVGEGAVRAYLAAGADVVVPTRSTARADEFRTALGDAASEHLHLVVHDYTTFAGAEELVNTMVMQLGSVDDVVAPIGGWWSGKRLWEIDEDDWQSAFVGLATTHMAVLRAALPRMTAQGAYSIVVGQSAHYAVPGSGLVSMEQSALAMMQQVLAAELGGSKRVFLLELGPVATRFIAHSAPNLVTSEQIGAVAVAVSAAPDLPGQLVHLPNRAKADEALAAFGQSTR</sequence>
<keyword evidence="4" id="KW-1185">Reference proteome</keyword>
<dbReference type="SUPFAM" id="SSF51735">
    <property type="entry name" value="NAD(P)-binding Rossmann-fold domains"/>
    <property type="match status" value="1"/>
</dbReference>
<dbReference type="Proteomes" id="UP000317998">
    <property type="component" value="Unassembled WGS sequence"/>
</dbReference>
<dbReference type="GO" id="GO:0016491">
    <property type="term" value="F:oxidoreductase activity"/>
    <property type="evidence" value="ECO:0007669"/>
    <property type="project" value="UniProtKB-KW"/>
</dbReference>
<evidence type="ECO:0000256" key="1">
    <source>
        <dbReference type="ARBA" id="ARBA00006484"/>
    </source>
</evidence>
<comment type="similarity">
    <text evidence="1">Belongs to the short-chain dehydrogenases/reductases (SDR) family.</text>
</comment>
<evidence type="ECO:0000256" key="2">
    <source>
        <dbReference type="ARBA" id="ARBA00023002"/>
    </source>
</evidence>
<dbReference type="AlphaFoldDB" id="A0A542YJG3"/>
<dbReference type="RefSeq" id="WP_141880408.1">
    <property type="nucleotide sequence ID" value="NZ_VFOM01000001.1"/>
</dbReference>
<dbReference type="Gene3D" id="3.40.50.720">
    <property type="entry name" value="NAD(P)-binding Rossmann-like Domain"/>
    <property type="match status" value="1"/>
</dbReference>
<dbReference type="PANTHER" id="PTHR43669:SF3">
    <property type="entry name" value="ALCOHOL DEHYDROGENASE, PUTATIVE (AFU_ORTHOLOGUE AFUA_3G03445)-RELATED"/>
    <property type="match status" value="1"/>
</dbReference>
<reference evidence="3 4" key="1">
    <citation type="submission" date="2019-06" db="EMBL/GenBank/DDBJ databases">
        <title>Sequencing the genomes of 1000 actinobacteria strains.</title>
        <authorList>
            <person name="Klenk H.-P."/>
        </authorList>
    </citation>
    <scope>NUCLEOTIDE SEQUENCE [LARGE SCALE GENOMIC DNA]</scope>
    <source>
        <strain evidence="3 4">DSM 26477</strain>
    </source>
</reference>
<dbReference type="PANTHER" id="PTHR43669">
    <property type="entry name" value="5-KETO-D-GLUCONATE 5-REDUCTASE"/>
    <property type="match status" value="1"/>
</dbReference>
<gene>
    <name evidence="3" type="ORF">FB562_1325</name>
</gene>
<dbReference type="CDD" id="cd05233">
    <property type="entry name" value="SDR_c"/>
    <property type="match status" value="1"/>
</dbReference>
<dbReference type="OrthoDB" id="7513678at2"/>
<keyword evidence="2" id="KW-0560">Oxidoreductase</keyword>
<dbReference type="Pfam" id="PF13561">
    <property type="entry name" value="adh_short_C2"/>
    <property type="match status" value="1"/>
</dbReference>
<comment type="caution">
    <text evidence="3">The sequence shown here is derived from an EMBL/GenBank/DDBJ whole genome shotgun (WGS) entry which is preliminary data.</text>
</comment>
<dbReference type="InterPro" id="IPR002347">
    <property type="entry name" value="SDR_fam"/>
</dbReference>
<name>A0A542YJG3_9MICO</name>
<dbReference type="InterPro" id="IPR036291">
    <property type="entry name" value="NAD(P)-bd_dom_sf"/>
</dbReference>
<organism evidence="3 4">
    <name type="scientific">Homoserinimonas aerilata</name>
    <dbReference type="NCBI Taxonomy" id="1162970"/>
    <lineage>
        <taxon>Bacteria</taxon>
        <taxon>Bacillati</taxon>
        <taxon>Actinomycetota</taxon>
        <taxon>Actinomycetes</taxon>
        <taxon>Micrococcales</taxon>
        <taxon>Microbacteriaceae</taxon>
        <taxon>Homoserinimonas</taxon>
    </lineage>
</organism>